<keyword evidence="2" id="KW-1185">Reference proteome</keyword>
<dbReference type="Proteomes" id="UP001246372">
    <property type="component" value="Unassembled WGS sequence"/>
</dbReference>
<dbReference type="NCBIfam" id="TIGR02466">
    <property type="entry name" value="TIGR02466 family protein"/>
    <property type="match status" value="1"/>
</dbReference>
<comment type="caution">
    <text evidence="1">The sequence shown here is derived from an EMBL/GenBank/DDBJ whole genome shotgun (WGS) entry which is preliminary data.</text>
</comment>
<evidence type="ECO:0000313" key="1">
    <source>
        <dbReference type="EMBL" id="MDT8999042.1"/>
    </source>
</evidence>
<dbReference type="Gene3D" id="2.60.120.620">
    <property type="entry name" value="q2cbj1_9rhob like domain"/>
    <property type="match status" value="1"/>
</dbReference>
<dbReference type="InterPro" id="IPR012668">
    <property type="entry name" value="CHP02466"/>
</dbReference>
<gene>
    <name evidence="1" type="ORF">RQP53_07155</name>
</gene>
<evidence type="ECO:0000313" key="2">
    <source>
        <dbReference type="Proteomes" id="UP001246372"/>
    </source>
</evidence>
<reference evidence="1" key="1">
    <citation type="submission" date="2023-09" db="EMBL/GenBank/DDBJ databases">
        <title>Paucibacter sp. APW11 Genome sequencing and assembly.</title>
        <authorList>
            <person name="Kim I."/>
        </authorList>
    </citation>
    <scope>NUCLEOTIDE SEQUENCE</scope>
    <source>
        <strain evidence="1">APW11</strain>
    </source>
</reference>
<dbReference type="RefSeq" id="WP_315649532.1">
    <property type="nucleotide sequence ID" value="NZ_JAVXZY010000002.1"/>
</dbReference>
<accession>A0ABU3P8Y8</accession>
<dbReference type="EMBL" id="JAVXZY010000002">
    <property type="protein sequence ID" value="MDT8999042.1"/>
    <property type="molecule type" value="Genomic_DNA"/>
</dbReference>
<name>A0ABU3P8Y8_9BURK</name>
<sequence length="302" mass="34503">MDMTTNPQLSADTSQAKMELLFPSPVMHFDWPDSEALNEALIQAVLNRRETHTGVVKTNRGGWQSDTDLQSWDDPATRALVQRIETLAREYTARQIGRRDPVFDSGWKIRAWANVNEKGHFNRTHDHLGRYSFFSGVYYVKVGDIQRGAAGGGRTRFEDWTRVAIDVNQNADTLRRDFVMTPANGRMVMFPASLMHSVEVYGGDTQRITIAFNLYHPALGIPRLEPFLQASDWWWTNFRGLVIARRKLPEKLYALTLLPRHLFSRRGENLSSPSALLRHFKTAMGHATAQASEEFEARRNKA</sequence>
<proteinExistence type="predicted"/>
<protein>
    <submittedName>
        <fullName evidence="1">TIGR02466 family protein</fullName>
    </submittedName>
</protein>
<dbReference type="Pfam" id="PF13759">
    <property type="entry name" value="2OG-FeII_Oxy_5"/>
    <property type="match status" value="1"/>
</dbReference>
<organism evidence="1 2">
    <name type="scientific">Roseateles aquae</name>
    <dbReference type="NCBI Taxonomy" id="3077235"/>
    <lineage>
        <taxon>Bacteria</taxon>
        <taxon>Pseudomonadati</taxon>
        <taxon>Pseudomonadota</taxon>
        <taxon>Betaproteobacteria</taxon>
        <taxon>Burkholderiales</taxon>
        <taxon>Sphaerotilaceae</taxon>
        <taxon>Roseateles</taxon>
    </lineage>
</organism>